<sequence length="299" mass="32488">MAPKYSNSTEAKERRREQNRLAQRRFRQKHYQQKTIGPERVRTPSPNPLPDGSDTQITHDSLRNTPVVSRMTSINPATQGCDPGLDTVNTAIFLDSFDFSAANTLFASELNSVDPALQLTPAASDSAVQLPSAVPSDDSGGSEATHCNLGGDAIRRGNSNHGKTVGKCCTSPLQRAVQMGHGKIVRLLLEHHADYNEKDPEGRTPLINATIAGFEDVVDLLLSHGAGIEYVDHQHHSALHWAVIHRQDRLLKRLLMHCAGNSKVINECTKDGRTPLLIAIDAGFDAAVEALLESGADVQ</sequence>
<dbReference type="RefSeq" id="XP_031928608.1">
    <property type="nucleotide sequence ID" value="XM_032066603.1"/>
</dbReference>
<dbReference type="InterPro" id="IPR004827">
    <property type="entry name" value="bZIP"/>
</dbReference>
<feature type="repeat" description="ANK" evidence="3">
    <location>
        <begin position="271"/>
        <end position="299"/>
    </location>
</feature>
<organism evidence="6 7">
    <name type="scientific">Aspergillus caelatus</name>
    <dbReference type="NCBI Taxonomy" id="61420"/>
    <lineage>
        <taxon>Eukaryota</taxon>
        <taxon>Fungi</taxon>
        <taxon>Dikarya</taxon>
        <taxon>Ascomycota</taxon>
        <taxon>Pezizomycotina</taxon>
        <taxon>Eurotiomycetes</taxon>
        <taxon>Eurotiomycetidae</taxon>
        <taxon>Eurotiales</taxon>
        <taxon>Aspergillaceae</taxon>
        <taxon>Aspergillus</taxon>
        <taxon>Aspergillus subgen. Circumdati</taxon>
    </lineage>
</organism>
<reference evidence="6 7" key="1">
    <citation type="submission" date="2019-04" db="EMBL/GenBank/DDBJ databases">
        <title>Friends and foes A comparative genomics studyof 23 Aspergillus species from section Flavi.</title>
        <authorList>
            <consortium name="DOE Joint Genome Institute"/>
            <person name="Kjaerbolling I."/>
            <person name="Vesth T."/>
            <person name="Frisvad J.C."/>
            <person name="Nybo J.L."/>
            <person name="Theobald S."/>
            <person name="Kildgaard S."/>
            <person name="Isbrandt T."/>
            <person name="Kuo A."/>
            <person name="Sato A."/>
            <person name="Lyhne E.K."/>
            <person name="Kogle M.E."/>
            <person name="Wiebenga A."/>
            <person name="Kun R.S."/>
            <person name="Lubbers R.J."/>
            <person name="Makela M.R."/>
            <person name="Barry K."/>
            <person name="Chovatia M."/>
            <person name="Clum A."/>
            <person name="Daum C."/>
            <person name="Haridas S."/>
            <person name="He G."/>
            <person name="LaButti K."/>
            <person name="Lipzen A."/>
            <person name="Mondo S."/>
            <person name="Riley R."/>
            <person name="Salamov A."/>
            <person name="Simmons B.A."/>
            <person name="Magnuson J.K."/>
            <person name="Henrissat B."/>
            <person name="Mortensen U.H."/>
            <person name="Larsen T.O."/>
            <person name="Devries R.P."/>
            <person name="Grigoriev I.V."/>
            <person name="Machida M."/>
            <person name="Baker S.E."/>
            <person name="Andersen M.R."/>
        </authorList>
    </citation>
    <scope>NUCLEOTIDE SEQUENCE [LARGE SCALE GENOMIC DNA]</scope>
    <source>
        <strain evidence="6 7">CBS 763.97</strain>
    </source>
</reference>
<dbReference type="SMART" id="SM00248">
    <property type="entry name" value="ANK"/>
    <property type="match status" value="4"/>
</dbReference>
<dbReference type="GO" id="GO:0003700">
    <property type="term" value="F:DNA-binding transcription factor activity"/>
    <property type="evidence" value="ECO:0007669"/>
    <property type="project" value="InterPro"/>
</dbReference>
<dbReference type="SUPFAM" id="SSF48403">
    <property type="entry name" value="Ankyrin repeat"/>
    <property type="match status" value="1"/>
</dbReference>
<dbReference type="AlphaFoldDB" id="A0A5N7A6N6"/>
<feature type="compositionally biased region" description="Basic and acidic residues" evidence="4">
    <location>
        <begin position="10"/>
        <end position="19"/>
    </location>
</feature>
<dbReference type="PROSITE" id="PS00036">
    <property type="entry name" value="BZIP_BASIC"/>
    <property type="match status" value="1"/>
</dbReference>
<dbReference type="InterPro" id="IPR036770">
    <property type="entry name" value="Ankyrin_rpt-contain_sf"/>
</dbReference>
<evidence type="ECO:0000313" key="6">
    <source>
        <dbReference type="EMBL" id="KAE8365527.1"/>
    </source>
</evidence>
<dbReference type="Gene3D" id="1.25.40.20">
    <property type="entry name" value="Ankyrin repeat-containing domain"/>
    <property type="match status" value="1"/>
</dbReference>
<feature type="repeat" description="ANK" evidence="3">
    <location>
        <begin position="171"/>
        <end position="200"/>
    </location>
</feature>
<keyword evidence="7" id="KW-1185">Reference proteome</keyword>
<dbReference type="GeneID" id="43651049"/>
<feature type="domain" description="BZIP" evidence="5">
    <location>
        <begin position="14"/>
        <end position="29"/>
    </location>
</feature>
<dbReference type="PROSITE" id="PS50297">
    <property type="entry name" value="ANK_REP_REGION"/>
    <property type="match status" value="3"/>
</dbReference>
<feature type="compositionally biased region" description="Basic residues" evidence="4">
    <location>
        <begin position="22"/>
        <end position="32"/>
    </location>
</feature>
<evidence type="ECO:0000259" key="5">
    <source>
        <dbReference type="PROSITE" id="PS00036"/>
    </source>
</evidence>
<dbReference type="EMBL" id="ML737629">
    <property type="protein sequence ID" value="KAE8365527.1"/>
    <property type="molecule type" value="Genomic_DNA"/>
</dbReference>
<accession>A0A5N7A6N6</accession>
<dbReference type="CDD" id="cd14688">
    <property type="entry name" value="bZIP_YAP"/>
    <property type="match status" value="1"/>
</dbReference>
<dbReference type="Pfam" id="PF12796">
    <property type="entry name" value="Ank_2"/>
    <property type="match status" value="2"/>
</dbReference>
<evidence type="ECO:0000256" key="2">
    <source>
        <dbReference type="ARBA" id="ARBA00023043"/>
    </source>
</evidence>
<dbReference type="PANTHER" id="PTHR24198:SF165">
    <property type="entry name" value="ANKYRIN REPEAT-CONTAINING PROTEIN-RELATED"/>
    <property type="match status" value="1"/>
</dbReference>
<proteinExistence type="predicted"/>
<feature type="repeat" description="ANK" evidence="3">
    <location>
        <begin position="201"/>
        <end position="233"/>
    </location>
</feature>
<feature type="region of interest" description="Disordered" evidence="4">
    <location>
        <begin position="1"/>
        <end position="59"/>
    </location>
</feature>
<dbReference type="Proteomes" id="UP000326268">
    <property type="component" value="Unassembled WGS sequence"/>
</dbReference>
<name>A0A5N7A6N6_9EURO</name>
<keyword evidence="2 3" id="KW-0040">ANK repeat</keyword>
<evidence type="ECO:0000256" key="3">
    <source>
        <dbReference type="PROSITE-ProRule" id="PRU00023"/>
    </source>
</evidence>
<protein>
    <submittedName>
        <fullName evidence="6">Ankyrin repeat-containing domain protein</fullName>
    </submittedName>
</protein>
<dbReference type="PROSITE" id="PS50088">
    <property type="entry name" value="ANK_REPEAT"/>
    <property type="match status" value="3"/>
</dbReference>
<dbReference type="InterPro" id="IPR002110">
    <property type="entry name" value="Ankyrin_rpt"/>
</dbReference>
<evidence type="ECO:0000313" key="7">
    <source>
        <dbReference type="Proteomes" id="UP000326268"/>
    </source>
</evidence>
<evidence type="ECO:0000256" key="4">
    <source>
        <dbReference type="SAM" id="MobiDB-lite"/>
    </source>
</evidence>
<evidence type="ECO:0000256" key="1">
    <source>
        <dbReference type="ARBA" id="ARBA00022737"/>
    </source>
</evidence>
<keyword evidence="1" id="KW-0677">Repeat</keyword>
<dbReference type="OrthoDB" id="366390at2759"/>
<dbReference type="PANTHER" id="PTHR24198">
    <property type="entry name" value="ANKYRIN REPEAT AND PROTEIN KINASE DOMAIN-CONTAINING PROTEIN"/>
    <property type="match status" value="1"/>
</dbReference>
<gene>
    <name evidence="6" type="ORF">BDV27DRAFT_126683</name>
</gene>